<evidence type="ECO:0000259" key="4">
    <source>
        <dbReference type="PROSITE" id="PS50995"/>
    </source>
</evidence>
<dbReference type="PROSITE" id="PS50995">
    <property type="entry name" value="HTH_MARR_2"/>
    <property type="match status" value="1"/>
</dbReference>
<dbReference type="Proteomes" id="UP000214746">
    <property type="component" value="Unassembled WGS sequence"/>
</dbReference>
<protein>
    <submittedName>
        <fullName evidence="5">MarR family transcriptional regulator</fullName>
    </submittedName>
</protein>
<evidence type="ECO:0000256" key="1">
    <source>
        <dbReference type="ARBA" id="ARBA00023015"/>
    </source>
</evidence>
<dbReference type="Pfam" id="PF01047">
    <property type="entry name" value="MarR"/>
    <property type="match status" value="1"/>
</dbReference>
<keyword evidence="1" id="KW-0805">Transcription regulation</keyword>
<keyword evidence="3" id="KW-0804">Transcription</keyword>
<dbReference type="InterPro" id="IPR036388">
    <property type="entry name" value="WH-like_DNA-bd_sf"/>
</dbReference>
<dbReference type="InterPro" id="IPR036390">
    <property type="entry name" value="WH_DNA-bd_sf"/>
</dbReference>
<gene>
    <name evidence="5" type="ORF">CBW46_015525</name>
</gene>
<dbReference type="PANTHER" id="PTHR42756:SF1">
    <property type="entry name" value="TRANSCRIPTIONAL REPRESSOR OF EMRAB OPERON"/>
    <property type="match status" value="1"/>
</dbReference>
<dbReference type="Gene3D" id="1.10.10.10">
    <property type="entry name" value="Winged helix-like DNA-binding domain superfamily/Winged helix DNA-binding domain"/>
    <property type="match status" value="1"/>
</dbReference>
<sequence length="182" mass="20802">MLPGERALAQRWRFCTLVGHGTIFARVDMRRGTTQRKWGSEIEQPELESKQLFRSVLRKMSTYCRYTDKRFSASQVCAREVLHAQGSIKITDLADTLSLSMSAVTLLSDKLIAQDCVTRQRSAEDRRVVCLAITERGQSTLRDITERENKIVGEWLAGLPDSDLRQFNRIFQHILANAKTVE</sequence>
<dbReference type="SMART" id="SM00347">
    <property type="entry name" value="HTH_MARR"/>
    <property type="match status" value="1"/>
</dbReference>
<keyword evidence="6" id="KW-1185">Reference proteome</keyword>
<name>A0A2W1NQB5_PAEXE</name>
<dbReference type="InterPro" id="IPR000835">
    <property type="entry name" value="HTH_MarR-typ"/>
</dbReference>
<feature type="domain" description="HTH marR-type" evidence="4">
    <location>
        <begin position="39"/>
        <end position="176"/>
    </location>
</feature>
<evidence type="ECO:0000256" key="3">
    <source>
        <dbReference type="ARBA" id="ARBA00023163"/>
    </source>
</evidence>
<accession>A0A2W1NQB5</accession>
<dbReference type="AlphaFoldDB" id="A0A2W1NQB5"/>
<reference evidence="5" key="1">
    <citation type="submission" date="2018-06" db="EMBL/GenBank/DDBJ databases">
        <title>Paenibacillus xerothermodurans sp. nov. an extremely dry heat resistant spore forming bacterium isolated from the soil of Cape Canaveral, Florida.</title>
        <authorList>
            <person name="Seuylemezian A."/>
            <person name="Kaur N."/>
            <person name="Patil P."/>
            <person name="Patil P."/>
            <person name="Mayilraj S."/>
            <person name="Vaishampayan P."/>
        </authorList>
    </citation>
    <scope>NUCLEOTIDE SEQUENCE [LARGE SCALE GENOMIC DNA]</scope>
    <source>
        <strain evidence="5">ATCC 27380</strain>
    </source>
</reference>
<dbReference type="GO" id="GO:0003700">
    <property type="term" value="F:DNA-binding transcription factor activity"/>
    <property type="evidence" value="ECO:0007669"/>
    <property type="project" value="InterPro"/>
</dbReference>
<evidence type="ECO:0000313" key="5">
    <source>
        <dbReference type="EMBL" id="PZE19916.1"/>
    </source>
</evidence>
<dbReference type="GO" id="GO:0003677">
    <property type="term" value="F:DNA binding"/>
    <property type="evidence" value="ECO:0007669"/>
    <property type="project" value="UniProtKB-KW"/>
</dbReference>
<proteinExistence type="predicted"/>
<comment type="caution">
    <text evidence="5">The sequence shown here is derived from an EMBL/GenBank/DDBJ whole genome shotgun (WGS) entry which is preliminary data.</text>
</comment>
<evidence type="ECO:0000313" key="6">
    <source>
        <dbReference type="Proteomes" id="UP000214746"/>
    </source>
</evidence>
<evidence type="ECO:0000256" key="2">
    <source>
        <dbReference type="ARBA" id="ARBA00023125"/>
    </source>
</evidence>
<organism evidence="5 6">
    <name type="scientific">Paenibacillus xerothermodurans</name>
    <dbReference type="NCBI Taxonomy" id="1977292"/>
    <lineage>
        <taxon>Bacteria</taxon>
        <taxon>Bacillati</taxon>
        <taxon>Bacillota</taxon>
        <taxon>Bacilli</taxon>
        <taxon>Bacillales</taxon>
        <taxon>Paenibacillaceae</taxon>
        <taxon>Paenibacillus</taxon>
    </lineage>
</organism>
<dbReference type="PRINTS" id="PR00598">
    <property type="entry name" value="HTHMARR"/>
</dbReference>
<keyword evidence="2" id="KW-0238">DNA-binding</keyword>
<dbReference type="SUPFAM" id="SSF46785">
    <property type="entry name" value="Winged helix' DNA-binding domain"/>
    <property type="match status" value="1"/>
</dbReference>
<dbReference type="PANTHER" id="PTHR42756">
    <property type="entry name" value="TRANSCRIPTIONAL REGULATOR, MARR"/>
    <property type="match status" value="1"/>
</dbReference>
<dbReference type="EMBL" id="NHRJ02000011">
    <property type="protein sequence ID" value="PZE19916.1"/>
    <property type="molecule type" value="Genomic_DNA"/>
</dbReference>